<dbReference type="GO" id="GO:0006203">
    <property type="term" value="P:dGTP catabolic process"/>
    <property type="evidence" value="ECO:0007669"/>
    <property type="project" value="TreeGrafter"/>
</dbReference>
<dbReference type="PANTHER" id="PTHR11373:SF40">
    <property type="entry name" value="DEOXYGUANOSINETRIPHOSPHATE TRIPHOSPHOHYDROLASE-LIKE PROTEIN 2"/>
    <property type="match status" value="1"/>
</dbReference>
<organism evidence="4 5">
    <name type="scientific">Vibrio viridaestus</name>
    <dbReference type="NCBI Taxonomy" id="2487322"/>
    <lineage>
        <taxon>Bacteria</taxon>
        <taxon>Pseudomonadati</taxon>
        <taxon>Pseudomonadota</taxon>
        <taxon>Gammaproteobacteria</taxon>
        <taxon>Vibrionales</taxon>
        <taxon>Vibrionaceae</taxon>
        <taxon>Vibrio</taxon>
    </lineage>
</organism>
<dbReference type="EMBL" id="RJVQ01000002">
    <property type="protein sequence ID" value="RQW64240.1"/>
    <property type="molecule type" value="Genomic_DNA"/>
</dbReference>
<keyword evidence="5" id="KW-1185">Reference proteome</keyword>
<reference evidence="4 5" key="1">
    <citation type="submission" date="2018-11" db="EMBL/GenBank/DDBJ databases">
        <title>Vibrio LJC006 sp. nov., isolated from seawater during the bloom of the enteromorpha.</title>
        <authorList>
            <person name="Liang J."/>
        </authorList>
    </citation>
    <scope>NUCLEOTIDE SEQUENCE [LARGE SCALE GENOMIC DNA]</scope>
    <source>
        <strain evidence="4 5">LJC006</strain>
    </source>
</reference>
<dbReference type="SUPFAM" id="SSF109604">
    <property type="entry name" value="HD-domain/PDEase-like"/>
    <property type="match status" value="1"/>
</dbReference>
<dbReference type="PROSITE" id="PS51831">
    <property type="entry name" value="HD"/>
    <property type="match status" value="1"/>
</dbReference>
<dbReference type="AlphaFoldDB" id="A0A3N9TJ98"/>
<proteinExistence type="inferred from homology"/>
<dbReference type="Gene3D" id="1.10.3210.10">
    <property type="entry name" value="Hypothetical protein af1432"/>
    <property type="match status" value="1"/>
</dbReference>
<dbReference type="GO" id="GO:0008832">
    <property type="term" value="F:dGTPase activity"/>
    <property type="evidence" value="ECO:0007669"/>
    <property type="project" value="TreeGrafter"/>
</dbReference>
<dbReference type="PANTHER" id="PTHR11373">
    <property type="entry name" value="DEOXYNUCLEOSIDE TRIPHOSPHATE TRIPHOSPHOHYDROLASE"/>
    <property type="match status" value="1"/>
</dbReference>
<dbReference type="InterPro" id="IPR026875">
    <property type="entry name" value="PHydrolase_assoc_dom"/>
</dbReference>
<dbReference type="NCBIfam" id="NF041026">
    <property type="entry name" value="antiphage_dGTPase"/>
    <property type="match status" value="1"/>
</dbReference>
<feature type="domain" description="HD" evidence="3">
    <location>
        <begin position="60"/>
        <end position="253"/>
    </location>
</feature>
<dbReference type="CDD" id="cd00077">
    <property type="entry name" value="HDc"/>
    <property type="match status" value="1"/>
</dbReference>
<evidence type="ECO:0000259" key="3">
    <source>
        <dbReference type="PROSITE" id="PS51831"/>
    </source>
</evidence>
<dbReference type="SMART" id="SM00471">
    <property type="entry name" value="HDc"/>
    <property type="match status" value="1"/>
</dbReference>
<dbReference type="RefSeq" id="WP_124936360.1">
    <property type="nucleotide sequence ID" value="NZ_RJVQ01000002.1"/>
</dbReference>
<dbReference type="Proteomes" id="UP000281112">
    <property type="component" value="Unassembled WGS sequence"/>
</dbReference>
<dbReference type="HAMAP" id="MF_01212">
    <property type="entry name" value="dGTPase_type2"/>
    <property type="match status" value="1"/>
</dbReference>
<keyword evidence="1 2" id="KW-0378">Hydrolase</keyword>
<comment type="caution">
    <text evidence="4">The sequence shown here is derived from an EMBL/GenBank/DDBJ whole genome shotgun (WGS) entry which is preliminary data.</text>
</comment>
<protein>
    <recommendedName>
        <fullName evidence="2">Deoxyguanosinetriphosphate triphosphohydrolase-like protein</fullName>
    </recommendedName>
</protein>
<evidence type="ECO:0000313" key="4">
    <source>
        <dbReference type="EMBL" id="RQW64240.1"/>
    </source>
</evidence>
<gene>
    <name evidence="4" type="ORF">EES38_06545</name>
</gene>
<evidence type="ECO:0000256" key="2">
    <source>
        <dbReference type="HAMAP-Rule" id="MF_01212"/>
    </source>
</evidence>
<comment type="similarity">
    <text evidence="2">Belongs to the dGTPase family. Type 2 subfamily.</text>
</comment>
<name>A0A3N9TJ98_9VIBR</name>
<dbReference type="InterPro" id="IPR050135">
    <property type="entry name" value="dGTPase-like"/>
</dbReference>
<dbReference type="InterPro" id="IPR003607">
    <property type="entry name" value="HD/PDEase_dom"/>
</dbReference>
<dbReference type="InterPro" id="IPR006674">
    <property type="entry name" value="HD_domain"/>
</dbReference>
<dbReference type="Pfam" id="PF13286">
    <property type="entry name" value="HD_assoc"/>
    <property type="match status" value="1"/>
</dbReference>
<dbReference type="NCBIfam" id="NF003701">
    <property type="entry name" value="PRK05318.1"/>
    <property type="match status" value="1"/>
</dbReference>
<dbReference type="Pfam" id="PF01966">
    <property type="entry name" value="HD"/>
    <property type="match status" value="1"/>
</dbReference>
<accession>A0A3N9TJ98</accession>
<dbReference type="NCBIfam" id="TIGR01353">
    <property type="entry name" value="dGTP_triPase"/>
    <property type="match status" value="1"/>
</dbReference>
<sequence length="439" mass="50301">MQINMSWQERFNDENKVRRNDHRSPFQRDRARILHSAAFRRLQAKTQVHGTNLNDFHRTRLTHSLEASQIGTGIVAQIGIKQPDYQSLLPCESLIDALCLAHDIGHPPFGHGGEIALNYMMREHGGFEGNAQTFRIVTCLEPYTEHHGMNLARRTLLGLLKYPSLLSQLHSEKDPEPVIHQRQLKASEWAPAKGIYDCDSQVFDWVLSPLSDDDKQELETHRDTILSQYSHARTKYKSLDASIMELADDIAYGVHDLEDAIVLGMVNREQWMQAAYPQLSRCGDEWLSENINLITDKLFSGKHYLRKDAIGSLVNALLTSIQIQPVDGHFTNPILAHNAYLTVPMTQTLEVLKKFVSQFVIHIPKVQRFEYKGQQIIMDLFEALSADPERLLPESTQEKWRQAEAHSHQGMRVICDYIAAMTDAYAQRLHQELFSAHNY</sequence>
<dbReference type="OrthoDB" id="9803619at2"/>
<evidence type="ECO:0000256" key="1">
    <source>
        <dbReference type="ARBA" id="ARBA00022801"/>
    </source>
</evidence>
<dbReference type="InterPro" id="IPR006261">
    <property type="entry name" value="dGTPase"/>
</dbReference>
<dbReference type="InterPro" id="IPR023023">
    <property type="entry name" value="dNTPase_2"/>
</dbReference>
<evidence type="ECO:0000313" key="5">
    <source>
        <dbReference type="Proteomes" id="UP000281112"/>
    </source>
</evidence>